<keyword evidence="3" id="KW-1185">Reference proteome</keyword>
<evidence type="ECO:0000313" key="2">
    <source>
        <dbReference type="EMBL" id="KAJ4947064.1"/>
    </source>
</evidence>
<gene>
    <name evidence="2" type="ORF">JOQ06_009106</name>
</gene>
<proteinExistence type="predicted"/>
<evidence type="ECO:0000313" key="3">
    <source>
        <dbReference type="Proteomes" id="UP001219934"/>
    </source>
</evidence>
<reference evidence="2" key="1">
    <citation type="submission" date="2022-11" db="EMBL/GenBank/DDBJ databases">
        <title>Chromosome-level genome of Pogonophryne albipinna.</title>
        <authorList>
            <person name="Jo E."/>
        </authorList>
    </citation>
    <scope>NUCLEOTIDE SEQUENCE</scope>
    <source>
        <strain evidence="2">SGF0006</strain>
        <tissue evidence="2">Muscle</tissue>
    </source>
</reference>
<feature type="non-terminal residue" evidence="2">
    <location>
        <position position="1"/>
    </location>
</feature>
<protein>
    <submittedName>
        <fullName evidence="2">Uncharacterized protein</fullName>
    </submittedName>
</protein>
<feature type="region of interest" description="Disordered" evidence="1">
    <location>
        <begin position="59"/>
        <end position="85"/>
    </location>
</feature>
<evidence type="ECO:0000256" key="1">
    <source>
        <dbReference type="SAM" id="MobiDB-lite"/>
    </source>
</evidence>
<organism evidence="2 3">
    <name type="scientific">Pogonophryne albipinna</name>
    <dbReference type="NCBI Taxonomy" id="1090488"/>
    <lineage>
        <taxon>Eukaryota</taxon>
        <taxon>Metazoa</taxon>
        <taxon>Chordata</taxon>
        <taxon>Craniata</taxon>
        <taxon>Vertebrata</taxon>
        <taxon>Euteleostomi</taxon>
        <taxon>Actinopterygii</taxon>
        <taxon>Neopterygii</taxon>
        <taxon>Teleostei</taxon>
        <taxon>Neoteleostei</taxon>
        <taxon>Acanthomorphata</taxon>
        <taxon>Eupercaria</taxon>
        <taxon>Perciformes</taxon>
        <taxon>Notothenioidei</taxon>
        <taxon>Pogonophryne</taxon>
    </lineage>
</organism>
<dbReference type="Proteomes" id="UP001219934">
    <property type="component" value="Unassembled WGS sequence"/>
</dbReference>
<accession>A0AAD6BQG1</accession>
<dbReference type="AlphaFoldDB" id="A0AAD6BQG1"/>
<comment type="caution">
    <text evidence="2">The sequence shown here is derived from an EMBL/GenBank/DDBJ whole genome shotgun (WGS) entry which is preliminary data.</text>
</comment>
<sequence length="85" mass="8901">MHTKANDSRRSDKDLQTPSVFIFSVLVGDQKTTPPPGSTLCALSEPPATLVSFITGLDGSATSGVPPRQKQGLSPPKGFFESAKA</sequence>
<dbReference type="EMBL" id="JAPTMU010000002">
    <property type="protein sequence ID" value="KAJ4947064.1"/>
    <property type="molecule type" value="Genomic_DNA"/>
</dbReference>
<name>A0AAD6BQG1_9TELE</name>